<accession>A0A1S3J612</accession>
<feature type="region of interest" description="Disordered" evidence="2">
    <location>
        <begin position="105"/>
        <end position="137"/>
    </location>
</feature>
<keyword evidence="1" id="KW-0175">Coiled coil</keyword>
<name>A0A1S3J612_LINAN</name>
<reference evidence="4" key="1">
    <citation type="submission" date="2025-08" db="UniProtKB">
        <authorList>
            <consortium name="RefSeq"/>
        </authorList>
    </citation>
    <scope>IDENTIFICATION</scope>
    <source>
        <tissue evidence="4">Gonads</tissue>
    </source>
</reference>
<proteinExistence type="predicted"/>
<evidence type="ECO:0000256" key="1">
    <source>
        <dbReference type="SAM" id="Coils"/>
    </source>
</evidence>
<dbReference type="GeneID" id="106170084"/>
<feature type="coiled-coil region" evidence="1">
    <location>
        <begin position="140"/>
        <end position="167"/>
    </location>
</feature>
<dbReference type="AlphaFoldDB" id="A0A1S3J612"/>
<organism evidence="3 4">
    <name type="scientific">Lingula anatina</name>
    <name type="common">Brachiopod</name>
    <name type="synonym">Lingula unguis</name>
    <dbReference type="NCBI Taxonomy" id="7574"/>
    <lineage>
        <taxon>Eukaryota</taxon>
        <taxon>Metazoa</taxon>
        <taxon>Spiralia</taxon>
        <taxon>Lophotrochozoa</taxon>
        <taxon>Brachiopoda</taxon>
        <taxon>Linguliformea</taxon>
        <taxon>Lingulata</taxon>
        <taxon>Lingulida</taxon>
        <taxon>Linguloidea</taxon>
        <taxon>Lingulidae</taxon>
        <taxon>Lingula</taxon>
    </lineage>
</organism>
<feature type="coiled-coil region" evidence="1">
    <location>
        <begin position="211"/>
        <end position="245"/>
    </location>
</feature>
<keyword evidence="3" id="KW-1185">Reference proteome</keyword>
<dbReference type="Proteomes" id="UP000085678">
    <property type="component" value="Unplaced"/>
</dbReference>
<protein>
    <submittedName>
        <fullName evidence="4">Uncharacterized protein LOC106170084 isoform X1</fullName>
    </submittedName>
</protein>
<evidence type="ECO:0000313" key="4">
    <source>
        <dbReference type="RefSeq" id="XP_013405279.1"/>
    </source>
</evidence>
<dbReference type="RefSeq" id="XP_013405279.1">
    <property type="nucleotide sequence ID" value="XM_013549825.2"/>
</dbReference>
<evidence type="ECO:0000313" key="3">
    <source>
        <dbReference type="Proteomes" id="UP000085678"/>
    </source>
</evidence>
<gene>
    <name evidence="4" type="primary">LOC106170084</name>
</gene>
<evidence type="ECO:0000256" key="2">
    <source>
        <dbReference type="SAM" id="MobiDB-lite"/>
    </source>
</evidence>
<sequence>MYMACLVKYKQLQPNELTNEQALEIYKEVSSKRAAWQDVRNVLKIWDSYIQDIPSNYLSLSFHTVKTKRAKLKKSKRDLCKLTQYLSEPFVLLLKRDSRVKGVQRKGTEESCEPPVDLCEPPTKRRHSDQRQADASGETVQKLGAEVKLLQQKVKTLLIENSRLRKENGHLQDHVDILKRKCSVYNPRRVNLMIKRKEKSICLWKEKCRKLQISAAKGERLQEKLESLKREKKQLKWAKSKQASRIRAAKKAWKSKKEEITKNVQAPLVKTLTEKNNYIKLLKEGLCDLEHQVDILQERCDKTDVT</sequence>
<dbReference type="InParanoid" id="A0A1S3J612"/>